<evidence type="ECO:0000256" key="5">
    <source>
        <dbReference type="ARBA" id="ARBA00022692"/>
    </source>
</evidence>
<gene>
    <name evidence="16" type="ORF">WR25_17670</name>
</gene>
<keyword evidence="11 13" id="KW-0739">Sodium transport</keyword>
<proteinExistence type="inferred from homology"/>
<feature type="region of interest" description="Disordered" evidence="14">
    <location>
        <begin position="749"/>
        <end position="771"/>
    </location>
</feature>
<dbReference type="Gene3D" id="1.10.287.770">
    <property type="entry name" value="YojJ-like"/>
    <property type="match status" value="1"/>
</dbReference>
<dbReference type="PANTHER" id="PTHR36520">
    <property type="entry name" value="PROTEIN CBG13000-RELATED"/>
    <property type="match status" value="1"/>
</dbReference>
<organism evidence="16 17">
    <name type="scientific">Diploscapter pachys</name>
    <dbReference type="NCBI Taxonomy" id="2018661"/>
    <lineage>
        <taxon>Eukaryota</taxon>
        <taxon>Metazoa</taxon>
        <taxon>Ecdysozoa</taxon>
        <taxon>Nematoda</taxon>
        <taxon>Chromadorea</taxon>
        <taxon>Rhabditida</taxon>
        <taxon>Rhabditina</taxon>
        <taxon>Rhabditomorpha</taxon>
        <taxon>Rhabditoidea</taxon>
        <taxon>Rhabditidae</taxon>
        <taxon>Diploscapter</taxon>
    </lineage>
</organism>
<keyword evidence="5 13" id="KW-0812">Transmembrane</keyword>
<dbReference type="AlphaFoldDB" id="A0A2A2KWE9"/>
<evidence type="ECO:0000256" key="8">
    <source>
        <dbReference type="ARBA" id="ARBA00023065"/>
    </source>
</evidence>
<dbReference type="EMBL" id="LIAE01007591">
    <property type="protein sequence ID" value="PAV78274.1"/>
    <property type="molecule type" value="Genomic_DNA"/>
</dbReference>
<evidence type="ECO:0000256" key="2">
    <source>
        <dbReference type="ARBA" id="ARBA00007193"/>
    </source>
</evidence>
<dbReference type="GO" id="GO:0005272">
    <property type="term" value="F:sodium channel activity"/>
    <property type="evidence" value="ECO:0007669"/>
    <property type="project" value="UniProtKB-KW"/>
</dbReference>
<keyword evidence="3 13" id="KW-0813">Transport</keyword>
<keyword evidence="9 15" id="KW-0472">Membrane</keyword>
<evidence type="ECO:0000256" key="15">
    <source>
        <dbReference type="SAM" id="Phobius"/>
    </source>
</evidence>
<comment type="similarity">
    <text evidence="2 13">Belongs to the amiloride-sensitive sodium channel (TC 1.A.6) family.</text>
</comment>
<evidence type="ECO:0000256" key="13">
    <source>
        <dbReference type="RuleBase" id="RU000679"/>
    </source>
</evidence>
<evidence type="ECO:0000256" key="6">
    <source>
        <dbReference type="ARBA" id="ARBA00022989"/>
    </source>
</evidence>
<evidence type="ECO:0000256" key="14">
    <source>
        <dbReference type="SAM" id="MobiDB-lite"/>
    </source>
</evidence>
<keyword evidence="4 13" id="KW-0894">Sodium channel</keyword>
<dbReference type="PRINTS" id="PR01078">
    <property type="entry name" value="AMINACHANNEL"/>
</dbReference>
<feature type="transmembrane region" description="Helical" evidence="15">
    <location>
        <begin position="89"/>
        <end position="110"/>
    </location>
</feature>
<keyword evidence="8 13" id="KW-0406">Ion transport</keyword>
<dbReference type="GO" id="GO:0016020">
    <property type="term" value="C:membrane"/>
    <property type="evidence" value="ECO:0007669"/>
    <property type="project" value="UniProtKB-SubCell"/>
</dbReference>
<evidence type="ECO:0000256" key="10">
    <source>
        <dbReference type="ARBA" id="ARBA00023180"/>
    </source>
</evidence>
<feature type="transmembrane region" description="Helical" evidence="15">
    <location>
        <begin position="496"/>
        <end position="520"/>
    </location>
</feature>
<feature type="compositionally biased region" description="Basic and acidic residues" evidence="14">
    <location>
        <begin position="757"/>
        <end position="771"/>
    </location>
</feature>
<evidence type="ECO:0000313" key="17">
    <source>
        <dbReference type="Proteomes" id="UP000218231"/>
    </source>
</evidence>
<name>A0A2A2KWE9_9BILA</name>
<evidence type="ECO:0000256" key="9">
    <source>
        <dbReference type="ARBA" id="ARBA00023136"/>
    </source>
</evidence>
<accession>A0A2A2KWE9</accession>
<dbReference type="InterPro" id="IPR001873">
    <property type="entry name" value="ENaC"/>
</dbReference>
<reference evidence="16 17" key="1">
    <citation type="journal article" date="2017" name="Curr. Biol.">
        <title>Genome architecture and evolution of a unichromosomal asexual nematode.</title>
        <authorList>
            <person name="Fradin H."/>
            <person name="Zegar C."/>
            <person name="Gutwein M."/>
            <person name="Lucas J."/>
            <person name="Kovtun M."/>
            <person name="Corcoran D."/>
            <person name="Baugh L.R."/>
            <person name="Kiontke K."/>
            <person name="Gunsalus K."/>
            <person name="Fitch D.H."/>
            <person name="Piano F."/>
        </authorList>
    </citation>
    <scope>NUCLEOTIDE SEQUENCE [LARGE SCALE GENOMIC DNA]</scope>
    <source>
        <strain evidence="16">PF1309</strain>
    </source>
</reference>
<dbReference type="Gene3D" id="2.60.470.10">
    <property type="entry name" value="Acid-sensing ion channels like domains"/>
    <property type="match status" value="1"/>
</dbReference>
<keyword evidence="6 15" id="KW-1133">Transmembrane helix</keyword>
<keyword evidence="12 13" id="KW-0407">Ion channel</keyword>
<evidence type="ECO:0000313" key="16">
    <source>
        <dbReference type="EMBL" id="PAV78274.1"/>
    </source>
</evidence>
<dbReference type="OrthoDB" id="5911973at2759"/>
<protein>
    <submittedName>
        <fullName evidence="16">Uncharacterized protein</fullName>
    </submittedName>
</protein>
<dbReference type="STRING" id="2018661.A0A2A2KWE9"/>
<evidence type="ECO:0000256" key="7">
    <source>
        <dbReference type="ARBA" id="ARBA00023053"/>
    </source>
</evidence>
<sequence>MTRLLSSNPKFSHSTYNATTCSLPSTLTHAIKAHLEKTKSAAHVIKMPVEKIKKVKDTTGVNSIDRETKHFSETTTMHGPKRIYQGKGWAMWFWLIMVLTCLSLLGLQTYNLVTDYLSKPILSQVSFIVNEKGITFPHITICNFNPIRKSYVKNLNKTGDFSFDLLNYMARVSMDTFTLYAQGHRERLNRGDHEYREYLKKHPDFIFTHFLRDAAIPCKEALKRCSVNGRLFDCCKYATTYLTHLGNCYTLNLTDSDKKWMKYQVLGGPAAGVQLILDTHLEEQIEDASGSLFSNSYENGYRFYLHSKDEVPYLASEGISASPKTTVYSAMQKQKTYFGYPPKYVPTKLPYSAANCKYLCAAFYFNDTCGCSPYTYNIDGRFDVCTPMQTINCIDHIVANDDSDNPDLFQLPACDECKLECQSTSYITYNSYSSGFNNGAINWLDNENSNITAEHIRENYVVTNVFYREISTTEYSQVQGTGLTELLSNIGGNMGMFLGMSLITITEISMYFSKVLWICVSRKRRDYMYWKKHKEIEKNKHIDQVVEEISKSRRNSASDICINKPHPGRDASDLSPIFPFHSEFNTGLDINPGSRVTVDGNLNVPLLGWGIWDYKGGLKVGRPNTRIGFGSLNGPTNVLGISPDTLASLAKDGTFQQARKSVASIPVSVLPGNFVPVRCKPPLCNPFVHNLAFGVDVEPGDDYLFDAGFDFPIPLAPSGVGVRFPMSGAVNVGSDPFLITYGHGMGPVEPPGFSTKTSKEKEEEQRKSLKF</sequence>
<evidence type="ECO:0000256" key="12">
    <source>
        <dbReference type="ARBA" id="ARBA00023303"/>
    </source>
</evidence>
<evidence type="ECO:0000256" key="3">
    <source>
        <dbReference type="ARBA" id="ARBA00022448"/>
    </source>
</evidence>
<keyword evidence="7" id="KW-0915">Sodium</keyword>
<keyword evidence="10" id="KW-0325">Glycoprotein</keyword>
<dbReference type="Pfam" id="PF00858">
    <property type="entry name" value="ASC"/>
    <property type="match status" value="1"/>
</dbReference>
<keyword evidence="17" id="KW-1185">Reference proteome</keyword>
<dbReference type="Proteomes" id="UP000218231">
    <property type="component" value="Unassembled WGS sequence"/>
</dbReference>
<dbReference type="PANTHER" id="PTHR36520:SF4">
    <property type="entry name" value="DUF3421 DOMAIN-CONTAINING PROTEIN"/>
    <property type="match status" value="1"/>
</dbReference>
<comment type="subcellular location">
    <subcellularLocation>
        <location evidence="1">Membrane</location>
        <topology evidence="1">Multi-pass membrane protein</topology>
    </subcellularLocation>
</comment>
<comment type="caution">
    <text evidence="16">The sequence shown here is derived from an EMBL/GenBank/DDBJ whole genome shotgun (WGS) entry which is preliminary data.</text>
</comment>
<evidence type="ECO:0000256" key="4">
    <source>
        <dbReference type="ARBA" id="ARBA00022461"/>
    </source>
</evidence>
<evidence type="ECO:0000256" key="11">
    <source>
        <dbReference type="ARBA" id="ARBA00023201"/>
    </source>
</evidence>
<evidence type="ECO:0000256" key="1">
    <source>
        <dbReference type="ARBA" id="ARBA00004141"/>
    </source>
</evidence>